<dbReference type="AlphaFoldDB" id="A0AA49GNA6"/>
<dbReference type="Pfam" id="PF13416">
    <property type="entry name" value="SBP_bac_8"/>
    <property type="match status" value="1"/>
</dbReference>
<evidence type="ECO:0000313" key="2">
    <source>
        <dbReference type="EMBL" id="WKN38000.1"/>
    </source>
</evidence>
<proteinExistence type="predicted"/>
<dbReference type="PIRSF" id="PIRSF029172">
    <property type="entry name" value="UCP029172_ABC_sbc_YnjB"/>
    <property type="match status" value="1"/>
</dbReference>
<feature type="chain" id="PRO_5041378311" evidence="1">
    <location>
        <begin position="28"/>
        <end position="407"/>
    </location>
</feature>
<dbReference type="InterPro" id="IPR006059">
    <property type="entry name" value="SBP"/>
</dbReference>
<reference evidence="2" key="2">
    <citation type="journal article" date="2024" name="Antonie Van Leeuwenhoek">
        <title>Roseihalotalea indica gen. nov., sp. nov., a halophilic Bacteroidetes from mesopelagic Southwest Indian Ocean with higher carbohydrate metabolic potential.</title>
        <authorList>
            <person name="Chen B."/>
            <person name="Zhang M."/>
            <person name="Lin D."/>
            <person name="Ye J."/>
            <person name="Tang K."/>
        </authorList>
    </citation>
    <scope>NUCLEOTIDE SEQUENCE</scope>
    <source>
        <strain evidence="2">TK19036</strain>
    </source>
</reference>
<dbReference type="PANTHER" id="PTHR42779:SF1">
    <property type="entry name" value="PROTEIN YNJB"/>
    <property type="match status" value="1"/>
</dbReference>
<dbReference type="PROSITE" id="PS51257">
    <property type="entry name" value="PROKAR_LIPOPROTEIN"/>
    <property type="match status" value="1"/>
</dbReference>
<reference evidence="2" key="1">
    <citation type="journal article" date="2023" name="Comput. Struct. Biotechnol. J.">
        <title>Discovery of a novel marine Bacteroidetes with a rich repertoire of carbohydrate-active enzymes.</title>
        <authorList>
            <person name="Chen B."/>
            <person name="Liu G."/>
            <person name="Chen Q."/>
            <person name="Wang H."/>
            <person name="Liu L."/>
            <person name="Tang K."/>
        </authorList>
    </citation>
    <scope>NUCLEOTIDE SEQUENCE</scope>
    <source>
        <strain evidence="2">TK19036</strain>
    </source>
</reference>
<gene>
    <name evidence="2" type="ORF">K4G66_04670</name>
</gene>
<dbReference type="PANTHER" id="PTHR42779">
    <property type="entry name" value="PROTEIN YNJB"/>
    <property type="match status" value="1"/>
</dbReference>
<dbReference type="NCBIfam" id="NF008633">
    <property type="entry name" value="PRK11622.1"/>
    <property type="match status" value="1"/>
</dbReference>
<keyword evidence="1" id="KW-0732">Signal</keyword>
<organism evidence="2">
    <name type="scientific">Roseihalotalea indica</name>
    <dbReference type="NCBI Taxonomy" id="2867963"/>
    <lineage>
        <taxon>Bacteria</taxon>
        <taxon>Pseudomonadati</taxon>
        <taxon>Bacteroidota</taxon>
        <taxon>Cytophagia</taxon>
        <taxon>Cytophagales</taxon>
        <taxon>Catalimonadaceae</taxon>
        <taxon>Roseihalotalea</taxon>
    </lineage>
</organism>
<dbReference type="InterPro" id="IPR027020">
    <property type="entry name" value="YnjB"/>
</dbReference>
<sequence>MSQSRTCLLIFLVFFVLISCNNDPSTAESDFQDVSWEEVERQAQGTTVNFMMWQGSPVINDYINNYVVPTVKERYGITLEISGGQGPEIVQLVMGEKEAGVDNGQVDIVWINGETFFQLRKINGLWGPFVKKLPNTEYIDFEDPFITIDFQQPVNDMECPWSIGQFALVYDSAQTLNPPRNLDELETYVQQNPGTFTISNDFSGMTLLKSFLAELSGSPEGLNGPFDVEKYNQLSQQLWDYINRNKQYFWKEGTTFPKEHTKMDQMFASGELSLSFGFGEGGIEEKVRQGLFPKTTRAYAWDNGTILNANYLGIPYNSANRAGAMTVINFLISPEAQFRKAHVDGMNSNTVLEADRLPDEWQQKFEAAPKRMYAPEMETLSQKAIQEPAPEYMIRLYEDFRTEVIEQ</sequence>
<protein>
    <submittedName>
        <fullName evidence="2">ABC transporter substrate-binding protein</fullName>
    </submittedName>
</protein>
<accession>A0AA49GNA6</accession>
<dbReference type="EMBL" id="CP120682">
    <property type="protein sequence ID" value="WKN38000.1"/>
    <property type="molecule type" value="Genomic_DNA"/>
</dbReference>
<dbReference type="Gene3D" id="3.40.190.10">
    <property type="entry name" value="Periplasmic binding protein-like II"/>
    <property type="match status" value="2"/>
</dbReference>
<dbReference type="SUPFAM" id="SSF53850">
    <property type="entry name" value="Periplasmic binding protein-like II"/>
    <property type="match status" value="1"/>
</dbReference>
<name>A0AA49GNA6_9BACT</name>
<evidence type="ECO:0000256" key="1">
    <source>
        <dbReference type="SAM" id="SignalP"/>
    </source>
</evidence>
<feature type="signal peptide" evidence="1">
    <location>
        <begin position="1"/>
        <end position="27"/>
    </location>
</feature>